<name>A0ABY5VCS7_9BACT</name>
<reference evidence="1" key="1">
    <citation type="journal article" date="2022" name="Cell">
        <title>Design, construction, and in vivo augmentation of a complex gut microbiome.</title>
        <authorList>
            <person name="Cheng A.G."/>
            <person name="Ho P.Y."/>
            <person name="Aranda-Diaz A."/>
            <person name="Jain S."/>
            <person name="Yu F.B."/>
            <person name="Meng X."/>
            <person name="Wang M."/>
            <person name="Iakiviak M."/>
            <person name="Nagashima K."/>
            <person name="Zhao A."/>
            <person name="Murugkar P."/>
            <person name="Patil A."/>
            <person name="Atabakhsh K."/>
            <person name="Weakley A."/>
            <person name="Yan J."/>
            <person name="Brumbaugh A.R."/>
            <person name="Higginbottom S."/>
            <person name="Dimas A."/>
            <person name="Shiver A.L."/>
            <person name="Deutschbauer A."/>
            <person name="Neff N."/>
            <person name="Sonnenburg J.L."/>
            <person name="Huang K.C."/>
            <person name="Fischbach M.A."/>
        </authorList>
    </citation>
    <scope>NUCLEOTIDE SEQUENCE</scope>
    <source>
        <strain evidence="1">JC50</strain>
    </source>
</reference>
<protein>
    <recommendedName>
        <fullName evidence="3">PEGA domain-containing protein</fullName>
    </recommendedName>
</protein>
<dbReference type="Proteomes" id="UP001058267">
    <property type="component" value="Chromosome"/>
</dbReference>
<proteinExistence type="predicted"/>
<keyword evidence="2" id="KW-1185">Reference proteome</keyword>
<evidence type="ECO:0008006" key="3">
    <source>
        <dbReference type="Google" id="ProtNLM"/>
    </source>
</evidence>
<gene>
    <name evidence="1" type="ORF">NQ519_07775</name>
</gene>
<sequence>MKKIIVLFLIGCLFTGLSFAVPLRRGTSVIVRLSTSANSNRNTPIRAEVVSDLTIAGEPVITRGTPVILSVNKRKAKGLGKPGYLQIGCISTTAVDGQIISLSGGIEQDGENRQGAAIGLGVGLGLTFLPFGGFFFLCLKGEKVDIPAGTTIFGVTVTDNYDIDIY</sequence>
<organism evidence="1 2">
    <name type="scientific">Alistipes senegalensis JC50</name>
    <dbReference type="NCBI Taxonomy" id="1033732"/>
    <lineage>
        <taxon>Bacteria</taxon>
        <taxon>Pseudomonadati</taxon>
        <taxon>Bacteroidota</taxon>
        <taxon>Bacteroidia</taxon>
        <taxon>Bacteroidales</taxon>
        <taxon>Rikenellaceae</taxon>
        <taxon>Alistipes</taxon>
    </lineage>
</organism>
<accession>A0ABY5VCS7</accession>
<dbReference type="RefSeq" id="WP_147513233.1">
    <property type="nucleotide sequence ID" value="NZ_CP102252.1"/>
</dbReference>
<evidence type="ECO:0000313" key="1">
    <source>
        <dbReference type="EMBL" id="UWN66726.1"/>
    </source>
</evidence>
<dbReference type="EMBL" id="CP102252">
    <property type="protein sequence ID" value="UWN66726.1"/>
    <property type="molecule type" value="Genomic_DNA"/>
</dbReference>
<evidence type="ECO:0000313" key="2">
    <source>
        <dbReference type="Proteomes" id="UP001058267"/>
    </source>
</evidence>